<protein>
    <submittedName>
        <fullName evidence="1">Uncharacterized protein</fullName>
    </submittedName>
</protein>
<name>A0A6J7WQY2_9CAUD</name>
<evidence type="ECO:0000313" key="1">
    <source>
        <dbReference type="EMBL" id="CAB5219122.1"/>
    </source>
</evidence>
<sequence length="82" mass="9360">MSSTTEQVNESIAVTRWSDDDRGYSVVVTTTLTLSDQTLIEVRMSNDAKRLKKTSFYIPNEHARLFAEQILTNMSVFEEANK</sequence>
<gene>
    <name evidence="1" type="ORF">UFOVP221_28</name>
</gene>
<proteinExistence type="predicted"/>
<organism evidence="1">
    <name type="scientific">uncultured Caudovirales phage</name>
    <dbReference type="NCBI Taxonomy" id="2100421"/>
    <lineage>
        <taxon>Viruses</taxon>
        <taxon>Duplodnaviria</taxon>
        <taxon>Heunggongvirae</taxon>
        <taxon>Uroviricota</taxon>
        <taxon>Caudoviricetes</taxon>
        <taxon>Peduoviridae</taxon>
        <taxon>Maltschvirus</taxon>
        <taxon>Maltschvirus maltsch</taxon>
    </lineage>
</organism>
<reference evidence="1" key="1">
    <citation type="submission" date="2020-05" db="EMBL/GenBank/DDBJ databases">
        <authorList>
            <person name="Chiriac C."/>
            <person name="Salcher M."/>
            <person name="Ghai R."/>
            <person name="Kavagutti S V."/>
        </authorList>
    </citation>
    <scope>NUCLEOTIDE SEQUENCE</scope>
</reference>
<accession>A0A6J7WQY2</accession>
<dbReference type="EMBL" id="LR798267">
    <property type="protein sequence ID" value="CAB5219122.1"/>
    <property type="molecule type" value="Genomic_DNA"/>
</dbReference>